<evidence type="ECO:0000313" key="2">
    <source>
        <dbReference type="EMBL" id="JAC37022.1"/>
    </source>
</evidence>
<feature type="compositionally biased region" description="Low complexity" evidence="1">
    <location>
        <begin position="41"/>
        <end position="51"/>
    </location>
</feature>
<name>A0A034V4E8_BACDO</name>
<dbReference type="EMBL" id="GAKP01021937">
    <property type="protein sequence ID" value="JAC37015.1"/>
    <property type="molecule type" value="Transcribed_RNA"/>
</dbReference>
<dbReference type="EMBL" id="GAKP01021935">
    <property type="protein sequence ID" value="JAC37017.1"/>
    <property type="molecule type" value="Transcribed_RNA"/>
</dbReference>
<sequence>MHDLCITIVEEHTKRICRNFALTNTRRRTITIEEEEEEAPIRPQQQQQRQQKAQSLPPISKLNAKTTTTTTTTTTKGPTTTTNKRITREYVLPCSTPNESTSVTVAVPSNSSIKVWAEEDKIRTCCCTLQSSVAISLGSALSSAAFDIQTASVLLGRRNRKRVISW</sequence>
<protein>
    <submittedName>
        <fullName evidence="2">Uncharacterized protein</fullName>
    </submittedName>
</protein>
<dbReference type="EMBL" id="GAKP01021930">
    <property type="protein sequence ID" value="JAC37022.1"/>
    <property type="molecule type" value="Transcribed_RNA"/>
</dbReference>
<evidence type="ECO:0000256" key="1">
    <source>
        <dbReference type="SAM" id="MobiDB-lite"/>
    </source>
</evidence>
<feature type="compositionally biased region" description="Low complexity" evidence="1">
    <location>
        <begin position="66"/>
        <end position="82"/>
    </location>
</feature>
<proteinExistence type="predicted"/>
<feature type="region of interest" description="Disordered" evidence="1">
    <location>
        <begin position="33"/>
        <end position="83"/>
    </location>
</feature>
<reference evidence="2" key="1">
    <citation type="journal article" date="2014" name="BMC Genomics">
        <title>Characterizing the developmental transcriptome of the oriental fruit fly, Bactrocera dorsalis (Diptera: Tephritidae) through comparative genomic analysis with Drosophila melanogaster utilizing modENCODE datasets.</title>
        <authorList>
            <person name="Geib S.M."/>
            <person name="Calla B."/>
            <person name="Hall B."/>
            <person name="Hou S."/>
            <person name="Manoukis N.C."/>
        </authorList>
    </citation>
    <scope>NUCLEOTIDE SEQUENCE</scope>
    <source>
        <strain evidence="2">Punador</strain>
    </source>
</reference>
<accession>A0A034V4E8</accession>
<dbReference type="AlphaFoldDB" id="A0A034V4E8"/>
<dbReference type="EMBL" id="GAKP01021932">
    <property type="protein sequence ID" value="JAC37020.1"/>
    <property type="molecule type" value="Transcribed_RNA"/>
</dbReference>
<organism evidence="2">
    <name type="scientific">Bactrocera dorsalis</name>
    <name type="common">Oriental fruit fly</name>
    <name type="synonym">Dacus dorsalis</name>
    <dbReference type="NCBI Taxonomy" id="27457"/>
    <lineage>
        <taxon>Eukaryota</taxon>
        <taxon>Metazoa</taxon>
        <taxon>Ecdysozoa</taxon>
        <taxon>Arthropoda</taxon>
        <taxon>Hexapoda</taxon>
        <taxon>Insecta</taxon>
        <taxon>Pterygota</taxon>
        <taxon>Neoptera</taxon>
        <taxon>Endopterygota</taxon>
        <taxon>Diptera</taxon>
        <taxon>Brachycera</taxon>
        <taxon>Muscomorpha</taxon>
        <taxon>Tephritoidea</taxon>
        <taxon>Tephritidae</taxon>
        <taxon>Bactrocera</taxon>
        <taxon>Bactrocera</taxon>
    </lineage>
</organism>